<gene>
    <name evidence="3" type="ORF">QGM71_04005</name>
</gene>
<dbReference type="InterPro" id="IPR051932">
    <property type="entry name" value="Bact_StressResp_Reg"/>
</dbReference>
<dbReference type="SUPFAM" id="SSF52091">
    <property type="entry name" value="SpoIIaa-like"/>
    <property type="match status" value="1"/>
</dbReference>
<dbReference type="PROSITE" id="PS50801">
    <property type="entry name" value="STAS"/>
    <property type="match status" value="1"/>
</dbReference>
<proteinExistence type="predicted"/>
<sequence>MDLIFSETQDIKEFLSENRSEFEDKLLAEASTVRDKIDEIKSIGNIQLLDNAYRLTLLVVEEETEKVIEFAGYEGKAWAKSSIPLSFKLEWVQAIRKTLWIFLYEFDRNKENNNWEDIYIDGSRINELIDEFFKGFFISYSNYKDELIEQQTKLVENLSVPIIPISANISILPLIGKIDTYRANIIEEKVLMEIGKIRVQTLIMDMSGIAEMETDAIHYLMKLLDGVAMMGCSTIITGLRPEIVKNIVDLDISFGHRVETQGTLQQVLQNYINPHSKLEVNDVITGFNVSDNG</sequence>
<evidence type="ECO:0000313" key="3">
    <source>
        <dbReference type="EMBL" id="MEC5422657.1"/>
    </source>
</evidence>
<evidence type="ECO:0000256" key="1">
    <source>
        <dbReference type="ARBA" id="ARBA00022553"/>
    </source>
</evidence>
<organism evidence="3 4">
    <name type="scientific">Virgibacillus tibetensis</name>
    <dbReference type="NCBI Taxonomy" id="3042313"/>
    <lineage>
        <taxon>Bacteria</taxon>
        <taxon>Bacillati</taxon>
        <taxon>Bacillota</taxon>
        <taxon>Bacilli</taxon>
        <taxon>Bacillales</taxon>
        <taxon>Bacillaceae</taxon>
        <taxon>Virgibacillus</taxon>
    </lineage>
</organism>
<accession>A0ABU6KDU5</accession>
<dbReference type="InterPro" id="IPR036513">
    <property type="entry name" value="STAS_dom_sf"/>
</dbReference>
<keyword evidence="1" id="KW-0597">Phosphoprotein</keyword>
<dbReference type="EMBL" id="JARZFX010000001">
    <property type="protein sequence ID" value="MEC5422657.1"/>
    <property type="molecule type" value="Genomic_DNA"/>
</dbReference>
<dbReference type="CDD" id="cd07041">
    <property type="entry name" value="STAS_RsbR_RsbS_like"/>
    <property type="match status" value="1"/>
</dbReference>
<dbReference type="Gene3D" id="3.30.750.24">
    <property type="entry name" value="STAS domain"/>
    <property type="match status" value="1"/>
</dbReference>
<feature type="domain" description="STAS" evidence="2">
    <location>
        <begin position="159"/>
        <end position="271"/>
    </location>
</feature>
<dbReference type="PANTHER" id="PTHR33745">
    <property type="entry name" value="RSBT ANTAGONIST PROTEIN RSBS-RELATED"/>
    <property type="match status" value="1"/>
</dbReference>
<dbReference type="RefSeq" id="WP_327606212.1">
    <property type="nucleotide sequence ID" value="NZ_JARZFX010000001.1"/>
</dbReference>
<dbReference type="Pfam" id="PF01740">
    <property type="entry name" value="STAS"/>
    <property type="match status" value="1"/>
</dbReference>
<reference evidence="3 4" key="1">
    <citation type="journal article" date="2024" name="Int. J. Syst. Evol. Microbiol.">
        <title>Virgibacillus tibetensis sp. nov., isolated from salt lake on the Tibetan Plateau of China.</title>
        <authorList>
            <person name="Phurbu D."/>
            <person name="Liu Z.-X."/>
            <person name="Wang R."/>
            <person name="Zheng Y.-Y."/>
            <person name="Liu H.-C."/>
            <person name="Zhou Y.-G."/>
            <person name="Yu Y.-J."/>
            <person name="Li A.-H."/>
        </authorList>
    </citation>
    <scope>NUCLEOTIDE SEQUENCE [LARGE SCALE GENOMIC DNA]</scope>
    <source>
        <strain evidence="3 4">C22-A2</strain>
    </source>
</reference>
<dbReference type="Proteomes" id="UP001335737">
    <property type="component" value="Unassembled WGS sequence"/>
</dbReference>
<protein>
    <submittedName>
        <fullName evidence="3">STAS domain-containing protein</fullName>
    </submittedName>
</protein>
<comment type="caution">
    <text evidence="3">The sequence shown here is derived from an EMBL/GenBank/DDBJ whole genome shotgun (WGS) entry which is preliminary data.</text>
</comment>
<evidence type="ECO:0000313" key="4">
    <source>
        <dbReference type="Proteomes" id="UP001335737"/>
    </source>
</evidence>
<dbReference type="PANTHER" id="PTHR33745:SF3">
    <property type="entry name" value="RSBT CO-ANTAGONIST PROTEIN RSBRC"/>
    <property type="match status" value="1"/>
</dbReference>
<name>A0ABU6KDU5_9BACI</name>
<keyword evidence="4" id="KW-1185">Reference proteome</keyword>
<dbReference type="InterPro" id="IPR002645">
    <property type="entry name" value="STAS_dom"/>
</dbReference>
<evidence type="ECO:0000259" key="2">
    <source>
        <dbReference type="PROSITE" id="PS50801"/>
    </source>
</evidence>